<dbReference type="Proteomes" id="UP000694425">
    <property type="component" value="Unplaced"/>
</dbReference>
<keyword evidence="11" id="KW-0325">Glycoprotein</keyword>
<evidence type="ECO:0000256" key="11">
    <source>
        <dbReference type="ARBA" id="ARBA00023180"/>
    </source>
</evidence>
<evidence type="ECO:0000256" key="13">
    <source>
        <dbReference type="RuleBase" id="RU364061"/>
    </source>
</evidence>
<feature type="domain" description="G-protein coupled receptors family 1 profile" evidence="14">
    <location>
        <begin position="19"/>
        <end position="283"/>
    </location>
</feature>
<dbReference type="Ensembl" id="ENSNVIT00000035197.1">
    <property type="protein sequence ID" value="ENSNVIP00000030383.1"/>
    <property type="gene ID" value="ENSNVIG00000023397.1"/>
</dbReference>
<keyword evidence="10 13" id="KW-0675">Receptor</keyword>
<evidence type="ECO:0000256" key="10">
    <source>
        <dbReference type="ARBA" id="ARBA00023170"/>
    </source>
</evidence>
<feature type="transmembrane region" description="Helical" evidence="13">
    <location>
        <begin position="177"/>
        <end position="204"/>
    </location>
</feature>
<dbReference type="GeneTree" id="ENSGT00960000186612"/>
<dbReference type="InterPro" id="IPR004072">
    <property type="entry name" value="Vmron_rcpt_1"/>
</dbReference>
<keyword evidence="7 13" id="KW-1133">Transmembrane helix</keyword>
<sequence>MDLAIGIILLLQIIVGILGNFSLLYHYLLLHLTECRVRSTDVLLKHLTVANLLVISSKGIPQTMVGLGLKYFLSDFACKLVFYVHRVGRDVAIGTICLLSVFQVIIISPRNSRWLELKVRAPRYLGTSSILCWVLNMMLNITAILFMTGTRNNITITRKSDYDYCYSISGSHIAQSLYVASILFHNGFCLGLMIWASGCIVFILHQHKRRVQYIHRNTLSPRPSPESTATRSTLVLVSTFVSFWTLSSLFHICLVVFNNPSLWLRNASVLLNACFPTVSPYILMSHDSRMSSLCFPCKGTQNHLS</sequence>
<evidence type="ECO:0000313" key="15">
    <source>
        <dbReference type="Ensembl" id="ENSNVIP00000030383.1"/>
    </source>
</evidence>
<dbReference type="GO" id="GO:0016503">
    <property type="term" value="F:pheromone receptor activity"/>
    <property type="evidence" value="ECO:0007669"/>
    <property type="project" value="InterPro"/>
</dbReference>
<evidence type="ECO:0000256" key="5">
    <source>
        <dbReference type="ARBA" id="ARBA00022507"/>
    </source>
</evidence>
<accession>A0A8C7C360</accession>
<dbReference type="FunFam" id="1.20.1070.10:FF:000033">
    <property type="entry name" value="Vomeronasal type-1 receptor"/>
    <property type="match status" value="1"/>
</dbReference>
<dbReference type="PANTHER" id="PTHR24062">
    <property type="entry name" value="VOMERONASAL TYPE-1 RECEPTOR"/>
    <property type="match status" value="1"/>
</dbReference>
<evidence type="ECO:0000313" key="16">
    <source>
        <dbReference type="Proteomes" id="UP000694425"/>
    </source>
</evidence>
<dbReference type="PRINTS" id="PR01534">
    <property type="entry name" value="VOMERONASL1R"/>
</dbReference>
<feature type="transmembrane region" description="Helical" evidence="13">
    <location>
        <begin position="263"/>
        <end position="283"/>
    </location>
</feature>
<feature type="transmembrane region" description="Helical" evidence="13">
    <location>
        <begin position="42"/>
        <end position="60"/>
    </location>
</feature>
<feature type="transmembrane region" description="Helical" evidence="13">
    <location>
        <begin position="130"/>
        <end position="149"/>
    </location>
</feature>
<comment type="subcellular location">
    <subcellularLocation>
        <location evidence="2 13">Cell membrane</location>
        <topology evidence="2 13">Multi-pass membrane protein</topology>
    </subcellularLocation>
</comment>
<dbReference type="GO" id="GO:0019236">
    <property type="term" value="P:response to pheromone"/>
    <property type="evidence" value="ECO:0007669"/>
    <property type="project" value="UniProtKB-KW"/>
</dbReference>
<keyword evidence="9 13" id="KW-0472">Membrane</keyword>
<dbReference type="Pfam" id="PF03402">
    <property type="entry name" value="V1R"/>
    <property type="match status" value="1"/>
</dbReference>
<evidence type="ECO:0000256" key="7">
    <source>
        <dbReference type="ARBA" id="ARBA00022989"/>
    </source>
</evidence>
<feature type="transmembrane region" description="Helical" evidence="13">
    <location>
        <begin position="234"/>
        <end position="257"/>
    </location>
</feature>
<reference evidence="15" key="2">
    <citation type="submission" date="2025-09" db="UniProtKB">
        <authorList>
            <consortium name="Ensembl"/>
        </authorList>
    </citation>
    <scope>IDENTIFICATION</scope>
</reference>
<keyword evidence="5 13" id="KW-0589">Pheromone response</keyword>
<reference evidence="15" key="1">
    <citation type="submission" date="2025-08" db="UniProtKB">
        <authorList>
            <consortium name="Ensembl"/>
        </authorList>
    </citation>
    <scope>IDENTIFICATION</scope>
</reference>
<gene>
    <name evidence="15" type="primary">LOC122913342</name>
</gene>
<evidence type="ECO:0000256" key="6">
    <source>
        <dbReference type="ARBA" id="ARBA00022692"/>
    </source>
</evidence>
<evidence type="ECO:0000256" key="9">
    <source>
        <dbReference type="ARBA" id="ARBA00023136"/>
    </source>
</evidence>
<keyword evidence="8 13" id="KW-0297">G-protein coupled receptor</keyword>
<evidence type="ECO:0000256" key="8">
    <source>
        <dbReference type="ARBA" id="ARBA00023040"/>
    </source>
</evidence>
<dbReference type="PROSITE" id="PS50262">
    <property type="entry name" value="G_PROTEIN_RECEP_F1_2"/>
    <property type="match status" value="1"/>
</dbReference>
<evidence type="ECO:0000256" key="1">
    <source>
        <dbReference type="ARBA" id="ARBA00003878"/>
    </source>
</evidence>
<dbReference type="Gene3D" id="1.20.1070.10">
    <property type="entry name" value="Rhodopsin 7-helix transmembrane proteins"/>
    <property type="match status" value="1"/>
</dbReference>
<organism evidence="15 16">
    <name type="scientific">Neovison vison</name>
    <name type="common">American mink</name>
    <name type="synonym">Mustela vison</name>
    <dbReference type="NCBI Taxonomy" id="452646"/>
    <lineage>
        <taxon>Eukaryota</taxon>
        <taxon>Metazoa</taxon>
        <taxon>Chordata</taxon>
        <taxon>Craniata</taxon>
        <taxon>Vertebrata</taxon>
        <taxon>Euteleostomi</taxon>
        <taxon>Mammalia</taxon>
        <taxon>Eutheria</taxon>
        <taxon>Laurasiatheria</taxon>
        <taxon>Carnivora</taxon>
        <taxon>Caniformia</taxon>
        <taxon>Musteloidea</taxon>
        <taxon>Mustelidae</taxon>
        <taxon>Mustelinae</taxon>
        <taxon>Neogale</taxon>
    </lineage>
</organism>
<feature type="transmembrane region" description="Helical" evidence="13">
    <location>
        <begin position="91"/>
        <end position="109"/>
    </location>
</feature>
<comment type="function">
    <text evidence="1">Putative pheromone receptor.</text>
</comment>
<evidence type="ECO:0000256" key="3">
    <source>
        <dbReference type="ARBA" id="ARBA00010663"/>
    </source>
</evidence>
<evidence type="ECO:0000256" key="2">
    <source>
        <dbReference type="ARBA" id="ARBA00004651"/>
    </source>
</evidence>
<keyword evidence="4 13" id="KW-1003">Cell membrane</keyword>
<feature type="transmembrane region" description="Helical" evidence="13">
    <location>
        <begin position="6"/>
        <end position="30"/>
    </location>
</feature>
<keyword evidence="12 13" id="KW-0807">Transducer</keyword>
<keyword evidence="16" id="KW-1185">Reference proteome</keyword>
<keyword evidence="6 13" id="KW-0812">Transmembrane</keyword>
<dbReference type="GO" id="GO:0007606">
    <property type="term" value="P:sensory perception of chemical stimulus"/>
    <property type="evidence" value="ECO:0007669"/>
    <property type="project" value="UniProtKB-ARBA"/>
</dbReference>
<comment type="similarity">
    <text evidence="3 13">Belongs to the G-protein coupled receptor 1 family.</text>
</comment>
<dbReference type="SUPFAM" id="SSF81321">
    <property type="entry name" value="Family A G protein-coupled receptor-like"/>
    <property type="match status" value="1"/>
</dbReference>
<evidence type="ECO:0000256" key="12">
    <source>
        <dbReference type="ARBA" id="ARBA00023224"/>
    </source>
</evidence>
<evidence type="ECO:0000256" key="4">
    <source>
        <dbReference type="ARBA" id="ARBA00022475"/>
    </source>
</evidence>
<dbReference type="GO" id="GO:0005886">
    <property type="term" value="C:plasma membrane"/>
    <property type="evidence" value="ECO:0007669"/>
    <property type="project" value="UniProtKB-SubCell"/>
</dbReference>
<evidence type="ECO:0000259" key="14">
    <source>
        <dbReference type="PROSITE" id="PS50262"/>
    </source>
</evidence>
<name>A0A8C7C360_NEOVI</name>
<protein>
    <recommendedName>
        <fullName evidence="13">Vomeronasal type-1 receptor</fullName>
    </recommendedName>
</protein>
<proteinExistence type="inferred from homology"/>
<dbReference type="InterPro" id="IPR017452">
    <property type="entry name" value="GPCR_Rhodpsn_7TM"/>
</dbReference>
<dbReference type="AlphaFoldDB" id="A0A8C7C360"/>